<accession>A0AA38ID98</accession>
<evidence type="ECO:0000259" key="6">
    <source>
        <dbReference type="SMART" id="SM00093"/>
    </source>
</evidence>
<organism evidence="7 8">
    <name type="scientific">Zophobas morio</name>
    <dbReference type="NCBI Taxonomy" id="2755281"/>
    <lineage>
        <taxon>Eukaryota</taxon>
        <taxon>Metazoa</taxon>
        <taxon>Ecdysozoa</taxon>
        <taxon>Arthropoda</taxon>
        <taxon>Hexapoda</taxon>
        <taxon>Insecta</taxon>
        <taxon>Pterygota</taxon>
        <taxon>Neoptera</taxon>
        <taxon>Endopterygota</taxon>
        <taxon>Coleoptera</taxon>
        <taxon>Polyphaga</taxon>
        <taxon>Cucujiformia</taxon>
        <taxon>Tenebrionidae</taxon>
        <taxon>Zophobas</taxon>
    </lineage>
</organism>
<dbReference type="GO" id="GO:0005615">
    <property type="term" value="C:extracellular space"/>
    <property type="evidence" value="ECO:0007669"/>
    <property type="project" value="InterPro"/>
</dbReference>
<keyword evidence="3" id="KW-0722">Serine protease inhibitor</keyword>
<name>A0AA38ID98_9CUCU</name>
<protein>
    <recommendedName>
        <fullName evidence="6">Serpin domain-containing protein</fullName>
    </recommendedName>
</protein>
<comment type="similarity">
    <text evidence="1 4">Belongs to the serpin family.</text>
</comment>
<keyword evidence="8" id="KW-1185">Reference proteome</keyword>
<sequence>MTPIIIFALSLTLTTAQNPVLDFTNANNLFAQDVYKKLSQSQNGNFLVSPFSAETILALTLSGSKGETANELRKALHLPENKSRVENDIKTLLPQFKSNNFYTLESANKVYLKKNFHPHNEFKNSGDLIYGAETESIDFFPNTVQAAKSINNWVEKHTSNKIKNLVDANDFDEFTRAVLVNALYFKANWSNPFLLAATSKQKFYKKENQVVEVDTLRHFEQYFNYYECPHLKARFLELPFKGDEATMVVVLPNAKDGLGALETQLDQVFAPQHQLQREFLDVGLPKFKVESSVDFKEILEGLGVKKLFEEKVADLSGVAGEPGDLFVKKVAQKSFVEVSEEGVEAAAATYVLVAVPEMAHFERPKQFIADHPFIFYIKIKDVIIFAGRVTDPSKQ</sequence>
<dbReference type="CDD" id="cd19955">
    <property type="entry name" value="serpin48-like_insects"/>
    <property type="match status" value="1"/>
</dbReference>
<feature type="domain" description="Serpin" evidence="6">
    <location>
        <begin position="32"/>
        <end position="392"/>
    </location>
</feature>
<keyword evidence="2" id="KW-0646">Protease inhibitor</keyword>
<dbReference type="InterPro" id="IPR042185">
    <property type="entry name" value="Serpin_sf_2"/>
</dbReference>
<feature type="chain" id="PRO_5041420865" description="Serpin domain-containing protein" evidence="5">
    <location>
        <begin position="17"/>
        <end position="395"/>
    </location>
</feature>
<dbReference type="PROSITE" id="PS00284">
    <property type="entry name" value="SERPIN"/>
    <property type="match status" value="1"/>
</dbReference>
<evidence type="ECO:0000313" key="7">
    <source>
        <dbReference type="EMBL" id="KAJ3652999.1"/>
    </source>
</evidence>
<gene>
    <name evidence="7" type="ORF">Zmor_018920</name>
</gene>
<proteinExistence type="inferred from homology"/>
<dbReference type="InterPro" id="IPR042178">
    <property type="entry name" value="Serpin_sf_1"/>
</dbReference>
<dbReference type="Proteomes" id="UP001168821">
    <property type="component" value="Unassembled WGS sequence"/>
</dbReference>
<dbReference type="InterPro" id="IPR023796">
    <property type="entry name" value="Serpin_dom"/>
</dbReference>
<dbReference type="PANTHER" id="PTHR11461">
    <property type="entry name" value="SERINE PROTEASE INHIBITOR, SERPIN"/>
    <property type="match status" value="1"/>
</dbReference>
<evidence type="ECO:0000256" key="5">
    <source>
        <dbReference type="SAM" id="SignalP"/>
    </source>
</evidence>
<dbReference type="GO" id="GO:0004867">
    <property type="term" value="F:serine-type endopeptidase inhibitor activity"/>
    <property type="evidence" value="ECO:0007669"/>
    <property type="project" value="UniProtKB-KW"/>
</dbReference>
<dbReference type="InterPro" id="IPR023795">
    <property type="entry name" value="Serpin_CS"/>
</dbReference>
<evidence type="ECO:0000313" key="8">
    <source>
        <dbReference type="Proteomes" id="UP001168821"/>
    </source>
</evidence>
<feature type="signal peptide" evidence="5">
    <location>
        <begin position="1"/>
        <end position="16"/>
    </location>
</feature>
<evidence type="ECO:0000256" key="4">
    <source>
        <dbReference type="RuleBase" id="RU000411"/>
    </source>
</evidence>
<dbReference type="InterPro" id="IPR000215">
    <property type="entry name" value="Serpin_fam"/>
</dbReference>
<evidence type="ECO:0000256" key="1">
    <source>
        <dbReference type="ARBA" id="ARBA00009500"/>
    </source>
</evidence>
<reference evidence="7" key="1">
    <citation type="journal article" date="2023" name="G3 (Bethesda)">
        <title>Whole genome assemblies of Zophobas morio and Tenebrio molitor.</title>
        <authorList>
            <person name="Kaur S."/>
            <person name="Stinson S.A."/>
            <person name="diCenzo G.C."/>
        </authorList>
    </citation>
    <scope>NUCLEOTIDE SEQUENCE</scope>
    <source>
        <strain evidence="7">QUZm001</strain>
    </source>
</reference>
<dbReference type="Gene3D" id="3.30.497.10">
    <property type="entry name" value="Antithrombin, subunit I, domain 2"/>
    <property type="match status" value="1"/>
</dbReference>
<dbReference type="SMART" id="SM00093">
    <property type="entry name" value="SERPIN"/>
    <property type="match status" value="1"/>
</dbReference>
<evidence type="ECO:0000256" key="2">
    <source>
        <dbReference type="ARBA" id="ARBA00022690"/>
    </source>
</evidence>
<dbReference type="EMBL" id="JALNTZ010000005">
    <property type="protein sequence ID" value="KAJ3652999.1"/>
    <property type="molecule type" value="Genomic_DNA"/>
</dbReference>
<dbReference type="SUPFAM" id="SSF56574">
    <property type="entry name" value="Serpins"/>
    <property type="match status" value="1"/>
</dbReference>
<dbReference type="FunFam" id="2.30.39.10:FF:000060">
    <property type="entry name" value="Serpin peptidase inhibitor 31"/>
    <property type="match status" value="1"/>
</dbReference>
<dbReference type="InterPro" id="IPR036186">
    <property type="entry name" value="Serpin_sf"/>
</dbReference>
<dbReference type="PANTHER" id="PTHR11461:SF211">
    <property type="entry name" value="GH10112P-RELATED"/>
    <property type="match status" value="1"/>
</dbReference>
<comment type="caution">
    <text evidence="7">The sequence shown here is derived from an EMBL/GenBank/DDBJ whole genome shotgun (WGS) entry which is preliminary data.</text>
</comment>
<dbReference type="Pfam" id="PF00079">
    <property type="entry name" value="Serpin"/>
    <property type="match status" value="1"/>
</dbReference>
<dbReference type="Gene3D" id="2.30.39.10">
    <property type="entry name" value="Alpha-1-antitrypsin, domain 1"/>
    <property type="match status" value="1"/>
</dbReference>
<keyword evidence="5" id="KW-0732">Signal</keyword>
<evidence type="ECO:0000256" key="3">
    <source>
        <dbReference type="ARBA" id="ARBA00022900"/>
    </source>
</evidence>
<dbReference type="AlphaFoldDB" id="A0AA38ID98"/>